<feature type="chain" id="PRO_5042527008" evidence="7">
    <location>
        <begin position="25"/>
        <end position="505"/>
    </location>
</feature>
<dbReference type="SUPFAM" id="SSF103647">
    <property type="entry name" value="TSP type-3 repeat"/>
    <property type="match status" value="1"/>
</dbReference>
<feature type="region of interest" description="Disordered" evidence="6">
    <location>
        <begin position="344"/>
        <end position="377"/>
    </location>
</feature>
<keyword evidence="4" id="KW-0998">Cell outer membrane</keyword>
<feature type="region of interest" description="Disordered" evidence="6">
    <location>
        <begin position="479"/>
        <end position="505"/>
    </location>
</feature>
<feature type="compositionally biased region" description="Basic and acidic residues" evidence="6">
    <location>
        <begin position="235"/>
        <end position="256"/>
    </location>
</feature>
<dbReference type="Pfam" id="PF13568">
    <property type="entry name" value="OMP_b-brl_2"/>
    <property type="match status" value="1"/>
</dbReference>
<dbReference type="PRINTS" id="PR01021">
    <property type="entry name" value="OMPADOMAIN"/>
</dbReference>
<keyword evidence="2 7" id="KW-0732">Signal</keyword>
<reference evidence="9" key="1">
    <citation type="submission" date="2023-03" db="EMBL/GenBank/DDBJ databases">
        <title>Andean soil-derived lignocellulolytic bacterial consortium as a source of novel taxa and putative plastic-active enzymes.</title>
        <authorList>
            <person name="Diaz-Garcia L."/>
            <person name="Chuvochina M."/>
            <person name="Feuerriegel G."/>
            <person name="Bunk B."/>
            <person name="Sproer C."/>
            <person name="Streit W.R."/>
            <person name="Rodriguez L.M."/>
            <person name="Overmann J."/>
            <person name="Jimenez D.J."/>
        </authorList>
    </citation>
    <scope>NUCLEOTIDE SEQUENCE</scope>
    <source>
        <strain evidence="9">MAG 7</strain>
    </source>
</reference>
<dbReference type="EMBL" id="CP119311">
    <property type="protein sequence ID" value="WEK34704.1"/>
    <property type="molecule type" value="Genomic_DNA"/>
</dbReference>
<dbReference type="InterPro" id="IPR036737">
    <property type="entry name" value="OmpA-like_sf"/>
</dbReference>
<evidence type="ECO:0000313" key="10">
    <source>
        <dbReference type="Proteomes" id="UP001220610"/>
    </source>
</evidence>
<protein>
    <submittedName>
        <fullName evidence="9">OmpA family protein</fullName>
    </submittedName>
</protein>
<dbReference type="AlphaFoldDB" id="A0AAJ5WP46"/>
<dbReference type="Gene3D" id="3.30.1330.60">
    <property type="entry name" value="OmpA-like domain"/>
    <property type="match status" value="1"/>
</dbReference>
<evidence type="ECO:0000256" key="1">
    <source>
        <dbReference type="ARBA" id="ARBA00004442"/>
    </source>
</evidence>
<feature type="signal peptide" evidence="7">
    <location>
        <begin position="1"/>
        <end position="24"/>
    </location>
</feature>
<sequence length="505" mass="55449">MKKFFTLLICCSVASVSFSQMRLALTGGPHYSSVLEKNSLPNWEATTKPGYETRGGFNAGVLAEIPLGNKKHWFLQPGLYYMTKGRKYTHMADTALAQTDTLYQKNTFYPNYIDIPLNLTYKIPLGKRANFFVSAGPYVSFFYTGKQSTETKLLEPDNSTRLKKSDGAIEAGSETWKVKTFDYGVNARVGFEFGSFIVSGYASQGLNNFYHAPYDGDLKHRVTGVTVGFWLNKHAKPESKPRDSDGDGIPDERDHCPNSSGPLTTNGCPDRDGDGIADHTDKCPDLPGLARYHGCPVPDTDKDGINDEEDKCPLVPGLEKYQGCPVPDTDGDGVNDELDKCPTVPGPVSNQGCPIPDTDGDGVNDRDDKCPRTPGSKANDGCPLVKKEIVEKVNFVAQRIFFARNSYQLTEASRKQLNKIVGILKDNPDFIMNIEGHSDNTGWASLNLNLSQKRSDAVKAYLVKLGIDASRVSAVGYGQERPVADNGTPEGRSRNRRVEMNVTGK</sequence>
<name>A0AAJ5WP46_9BACT</name>
<gene>
    <name evidence="9" type="ORF">P0Y53_19635</name>
</gene>
<proteinExistence type="predicted"/>
<evidence type="ECO:0000313" key="9">
    <source>
        <dbReference type="EMBL" id="WEK34704.1"/>
    </source>
</evidence>
<comment type="subcellular location">
    <subcellularLocation>
        <location evidence="1">Cell outer membrane</location>
    </subcellularLocation>
</comment>
<dbReference type="Pfam" id="PF00691">
    <property type="entry name" value="OmpA"/>
    <property type="match status" value="1"/>
</dbReference>
<dbReference type="PANTHER" id="PTHR30329">
    <property type="entry name" value="STATOR ELEMENT OF FLAGELLAR MOTOR COMPLEX"/>
    <property type="match status" value="1"/>
</dbReference>
<dbReference type="GO" id="GO:0005509">
    <property type="term" value="F:calcium ion binding"/>
    <property type="evidence" value="ECO:0007669"/>
    <property type="project" value="InterPro"/>
</dbReference>
<dbReference type="InterPro" id="IPR028974">
    <property type="entry name" value="TSP_type-3_rpt"/>
</dbReference>
<evidence type="ECO:0000256" key="7">
    <source>
        <dbReference type="SAM" id="SignalP"/>
    </source>
</evidence>
<dbReference type="GO" id="GO:0007155">
    <property type="term" value="P:cell adhesion"/>
    <property type="evidence" value="ECO:0007669"/>
    <property type="project" value="InterPro"/>
</dbReference>
<dbReference type="InterPro" id="IPR025665">
    <property type="entry name" value="Beta-barrel_OMP_2"/>
</dbReference>
<evidence type="ECO:0000256" key="6">
    <source>
        <dbReference type="SAM" id="MobiDB-lite"/>
    </source>
</evidence>
<dbReference type="InterPro" id="IPR003367">
    <property type="entry name" value="Thrombospondin_3-like_rpt"/>
</dbReference>
<organism evidence="9 10">
    <name type="scientific">Candidatus Pseudobacter hemicellulosilyticus</name>
    <dbReference type="NCBI Taxonomy" id="3121375"/>
    <lineage>
        <taxon>Bacteria</taxon>
        <taxon>Pseudomonadati</taxon>
        <taxon>Bacteroidota</taxon>
        <taxon>Chitinophagia</taxon>
        <taxon>Chitinophagales</taxon>
        <taxon>Chitinophagaceae</taxon>
        <taxon>Pseudobacter</taxon>
    </lineage>
</organism>
<dbReference type="Pfam" id="PF02412">
    <property type="entry name" value="TSP_3"/>
    <property type="match status" value="4"/>
</dbReference>
<feature type="region of interest" description="Disordered" evidence="6">
    <location>
        <begin position="235"/>
        <end position="282"/>
    </location>
</feature>
<evidence type="ECO:0000256" key="2">
    <source>
        <dbReference type="ARBA" id="ARBA00022729"/>
    </source>
</evidence>
<accession>A0AAJ5WP46</accession>
<dbReference type="InterPro" id="IPR050330">
    <property type="entry name" value="Bact_OuterMem_StrucFunc"/>
</dbReference>
<evidence type="ECO:0000256" key="3">
    <source>
        <dbReference type="ARBA" id="ARBA00023136"/>
    </source>
</evidence>
<evidence type="ECO:0000256" key="4">
    <source>
        <dbReference type="ARBA" id="ARBA00023237"/>
    </source>
</evidence>
<dbReference type="InterPro" id="IPR006664">
    <property type="entry name" value="OMP_bac"/>
</dbReference>
<dbReference type="GO" id="GO:0009279">
    <property type="term" value="C:cell outer membrane"/>
    <property type="evidence" value="ECO:0007669"/>
    <property type="project" value="UniProtKB-SubCell"/>
</dbReference>
<dbReference type="CDD" id="cd07185">
    <property type="entry name" value="OmpA_C-like"/>
    <property type="match status" value="1"/>
</dbReference>
<dbReference type="SUPFAM" id="SSF103088">
    <property type="entry name" value="OmpA-like"/>
    <property type="match status" value="1"/>
</dbReference>
<keyword evidence="3 5" id="KW-0472">Membrane</keyword>
<dbReference type="PANTHER" id="PTHR30329:SF21">
    <property type="entry name" value="LIPOPROTEIN YIAD-RELATED"/>
    <property type="match status" value="1"/>
</dbReference>
<evidence type="ECO:0000256" key="5">
    <source>
        <dbReference type="PROSITE-ProRule" id="PRU00473"/>
    </source>
</evidence>
<feature type="compositionally biased region" description="Basic and acidic residues" evidence="6">
    <location>
        <begin position="269"/>
        <end position="282"/>
    </location>
</feature>
<dbReference type="PROSITE" id="PS51123">
    <property type="entry name" value="OMPA_2"/>
    <property type="match status" value="1"/>
</dbReference>
<dbReference type="Proteomes" id="UP001220610">
    <property type="component" value="Chromosome"/>
</dbReference>
<evidence type="ECO:0000259" key="8">
    <source>
        <dbReference type="PROSITE" id="PS51123"/>
    </source>
</evidence>
<dbReference type="Gene3D" id="4.10.1080.10">
    <property type="entry name" value="TSP type-3 repeat"/>
    <property type="match status" value="1"/>
</dbReference>
<feature type="compositionally biased region" description="Polar residues" evidence="6">
    <location>
        <begin position="257"/>
        <end position="267"/>
    </location>
</feature>
<dbReference type="InterPro" id="IPR006665">
    <property type="entry name" value="OmpA-like"/>
</dbReference>
<feature type="domain" description="OmpA-like" evidence="8">
    <location>
        <begin position="389"/>
        <end position="505"/>
    </location>
</feature>